<dbReference type="GO" id="GO:0046872">
    <property type="term" value="F:metal ion binding"/>
    <property type="evidence" value="ECO:0007669"/>
    <property type="project" value="UniProtKB-KW"/>
</dbReference>
<gene>
    <name evidence="5" type="ORF">SAMN05661091_4074</name>
</gene>
<comment type="catalytic activity">
    <reaction evidence="1">
        <text>3',5'-cyclic CMP + H2O = CMP + H(+)</text>
        <dbReference type="Rhea" id="RHEA:72675"/>
        <dbReference type="ChEBI" id="CHEBI:15377"/>
        <dbReference type="ChEBI" id="CHEBI:15378"/>
        <dbReference type="ChEBI" id="CHEBI:58003"/>
        <dbReference type="ChEBI" id="CHEBI:60377"/>
    </reaction>
    <physiologicalReaction direction="left-to-right" evidence="1">
        <dbReference type="Rhea" id="RHEA:72676"/>
    </physiologicalReaction>
</comment>
<accession>A0A1X7HJW3</accession>
<evidence type="ECO:0000259" key="4">
    <source>
        <dbReference type="SMART" id="SM00849"/>
    </source>
</evidence>
<dbReference type="GO" id="GO:0016787">
    <property type="term" value="F:hydrolase activity"/>
    <property type="evidence" value="ECO:0007669"/>
    <property type="project" value="UniProtKB-KW"/>
</dbReference>
<dbReference type="PANTHER" id="PTHR42663">
    <property type="entry name" value="HYDROLASE C777.06C-RELATED-RELATED"/>
    <property type="match status" value="1"/>
</dbReference>
<dbReference type="PANTHER" id="PTHR42663:SF6">
    <property type="entry name" value="HYDROLASE C777.06C-RELATED"/>
    <property type="match status" value="1"/>
</dbReference>
<dbReference type="SUPFAM" id="SSF56281">
    <property type="entry name" value="Metallo-hydrolase/oxidoreductase"/>
    <property type="match status" value="1"/>
</dbReference>
<evidence type="ECO:0000256" key="2">
    <source>
        <dbReference type="ARBA" id="ARBA00034301"/>
    </source>
</evidence>
<evidence type="ECO:0000313" key="6">
    <source>
        <dbReference type="Proteomes" id="UP000192940"/>
    </source>
</evidence>
<dbReference type="InterPro" id="IPR036866">
    <property type="entry name" value="RibonucZ/Hydroxyglut_hydro"/>
</dbReference>
<dbReference type="Pfam" id="PF23023">
    <property type="entry name" value="Anti-Pycsar_Apyc1"/>
    <property type="match status" value="1"/>
</dbReference>
<protein>
    <submittedName>
        <fullName evidence="5">Ribonuclease BN, tRNA processing enzyme</fullName>
    </submittedName>
</protein>
<feature type="domain" description="Metallo-beta-lactamase" evidence="4">
    <location>
        <begin position="19"/>
        <end position="219"/>
    </location>
</feature>
<evidence type="ECO:0000256" key="1">
    <source>
        <dbReference type="ARBA" id="ARBA00034221"/>
    </source>
</evidence>
<dbReference type="AlphaFoldDB" id="A0A1X7HJW3"/>
<comment type="catalytic activity">
    <reaction evidence="3">
        <text>3',5'-cyclic UMP + H2O = UMP + H(+)</text>
        <dbReference type="Rhea" id="RHEA:70575"/>
        <dbReference type="ChEBI" id="CHEBI:15377"/>
        <dbReference type="ChEBI" id="CHEBI:15378"/>
        <dbReference type="ChEBI" id="CHEBI:57865"/>
        <dbReference type="ChEBI" id="CHEBI:184387"/>
    </reaction>
    <physiologicalReaction direction="left-to-right" evidence="3">
        <dbReference type="Rhea" id="RHEA:70576"/>
    </physiologicalReaction>
</comment>
<dbReference type="Gene3D" id="3.60.15.10">
    <property type="entry name" value="Ribonuclease Z/Hydroxyacylglutathione hydrolase-like"/>
    <property type="match status" value="1"/>
</dbReference>
<dbReference type="STRING" id="1313296.SAMN05661091_4074"/>
<dbReference type="InterPro" id="IPR001279">
    <property type="entry name" value="Metallo-B-lactamas"/>
</dbReference>
<dbReference type="SMART" id="SM00849">
    <property type="entry name" value="Lactamase_B"/>
    <property type="match status" value="1"/>
</dbReference>
<evidence type="ECO:0000313" key="5">
    <source>
        <dbReference type="EMBL" id="SMF88038.1"/>
    </source>
</evidence>
<proteinExistence type="predicted"/>
<dbReference type="EMBL" id="LT840184">
    <property type="protein sequence ID" value="SMF88038.1"/>
    <property type="molecule type" value="Genomic_DNA"/>
</dbReference>
<organism evidence="5 6">
    <name type="scientific">Paenibacillus uliginis N3/975</name>
    <dbReference type="NCBI Taxonomy" id="1313296"/>
    <lineage>
        <taxon>Bacteria</taxon>
        <taxon>Bacillati</taxon>
        <taxon>Bacillota</taxon>
        <taxon>Bacilli</taxon>
        <taxon>Bacillales</taxon>
        <taxon>Paenibacillaceae</taxon>
        <taxon>Paenibacillus</taxon>
    </lineage>
</organism>
<evidence type="ECO:0000256" key="3">
    <source>
        <dbReference type="ARBA" id="ARBA00048505"/>
    </source>
</evidence>
<keyword evidence="6" id="KW-1185">Reference proteome</keyword>
<dbReference type="RefSeq" id="WP_208914851.1">
    <property type="nucleotide sequence ID" value="NZ_LT840184.1"/>
</dbReference>
<reference evidence="6" key="1">
    <citation type="submission" date="2017-04" db="EMBL/GenBank/DDBJ databases">
        <authorList>
            <person name="Varghese N."/>
            <person name="Submissions S."/>
        </authorList>
    </citation>
    <scope>NUCLEOTIDE SEQUENCE [LARGE SCALE GENOMIC DNA]</scope>
    <source>
        <strain evidence="6">N3/975</strain>
    </source>
</reference>
<sequence>MTLKLQMIGTGGAFAKSFFNNNALIIDENFTLLLDCGVTAPMALHRLGRSFESVDAVLITHIHADHVGGLEELAFRMKMQYNRKIALYIAEALVMPLWENTLRGGLYQEGSITSLNDVFDVRPLQPGTAVDISPGIRAELIQTRHIPGKDSFSIYFNDRIFYSADMIFDPELLNRLVNERGCEVILHECQLEGHGAVHTTLEELLSLPEHICKQIYLMHYGDEMRSYEGRTDSMQFLEQQRIYEL</sequence>
<comment type="function">
    <text evidence="2">Counteracts the endogenous Pycsar antiviral defense system. Phosphodiesterase that enables metal-dependent hydrolysis of host cyclic nucleotide Pycsar defense signals such as cCMP and cUMP.</text>
</comment>
<name>A0A1X7HJW3_9BACL</name>
<dbReference type="Proteomes" id="UP000192940">
    <property type="component" value="Chromosome I"/>
</dbReference>